<evidence type="ECO:0000256" key="2">
    <source>
        <dbReference type="SAM" id="MobiDB-lite"/>
    </source>
</evidence>
<dbReference type="HOGENOM" id="CLU_001119_0_0_9"/>
<evidence type="ECO:0000313" key="5">
    <source>
        <dbReference type="Proteomes" id="UP000000821"/>
    </source>
</evidence>
<dbReference type="PROSITE" id="PS50911">
    <property type="entry name" value="CHAP"/>
    <property type="match status" value="1"/>
</dbReference>
<gene>
    <name evidence="4" type="ordered locus">SAG0598</name>
</gene>
<dbReference type="RefSeq" id="WP_000955548.1">
    <property type="nucleotide sequence ID" value="NC_004116.1"/>
</dbReference>
<dbReference type="Pfam" id="PF01832">
    <property type="entry name" value="Glucosaminidase"/>
    <property type="match status" value="1"/>
</dbReference>
<keyword evidence="5" id="KW-1185">Reference proteome</keyword>
<organism evidence="4 5">
    <name type="scientific">Streptococcus agalactiae serotype V (strain ATCC BAA-611 / 2603 V/R)</name>
    <dbReference type="NCBI Taxonomy" id="208435"/>
    <lineage>
        <taxon>Bacteria</taxon>
        <taxon>Bacillati</taxon>
        <taxon>Bacillota</taxon>
        <taxon>Bacilli</taxon>
        <taxon>Lactobacillales</taxon>
        <taxon>Streptococcaceae</taxon>
        <taxon>Streptococcus</taxon>
    </lineage>
</organism>
<dbReference type="Gene3D" id="2.60.120.260">
    <property type="entry name" value="Galactose-binding domain-like"/>
    <property type="match status" value="1"/>
</dbReference>
<dbReference type="EMBL" id="AE009948">
    <property type="protein sequence ID" value="AAM99497.1"/>
    <property type="molecule type" value="Genomic_DNA"/>
</dbReference>
<sequence length="1374" mass="152796">MLTIHGPDLKPVLFLDNDKQGALNYFNHKWYRKQKTGSSVLEFSVYKKDLLGDSPLSHKYHVLNDQAFVSFVHKGKVQLLNIMKIDEDEKQIDCYCENLNLELLNEYCNAYKATKAMSFEEYLVQFDILSWGALTVGTNEVKDKKLTLEWTSQETKLARLLSIANNFDAEIEFETKLNFNHTFKQLIINIYKEYEEGKSYGVDRDKTDVILRYQKNISGIRKTVDKRQIYNAIRPYGKKTVRGERVISNPVTRKVTKTVGSNRTYLGGDLKYYGHTIKKANVQAIINYAVQYNILPSGIITQLYLESFWGDSTVGKRDNNWAGMSGGAQTRPSGVKVTTGMARPANEGGTYMHYASVDDFLKDYTYLLAKQGIYNVVGKKNIADYTKGLFRAGGAKYDYAAAGYQSYTNLMTNIRNGINKVTGNILNTIDKLWQTPVKPITAVNVARRATKTIQAINEATKLKGRRIGSGQCYALSGWYAKKLDGAWIDSSIGGIRGRIGGGMAAALIGTDYNWGAYGWKVDKSPNAGNLKAGGIYNVRANRGAPFYTTGWGHTGIIKSVSKTRVTVLEQNFVGRMYVVENSYDINSFASGLQTVCYPREIAQGMSVNGATTQQVSGGTQISYEEVVQEAQTESYEEEQIIYIDNSIYKEWKDENGKVEYYLKNGFLYAPLSRDRYPSVLTGNETRDNWIRKDMEVETDSQEVLMSTGLKDLKAHAYPAITYEVDGYVDLELGDVVRIQDDGYEPPLILTARVVEQEISITNPSSNKTKFSNFVEKESQLASDLISDMLRLYDESIPYEIKLATSNGVAFKNGTGESVLTPSLQKNGKDYEAVYFYKNGDSLIDIGPSLIVKASDFNHVLNITVEAYLNEELVASTQISFTDTEDGADGKDGAPGPQGPPGVNGLQGPKGDQGIQGPAGADGKATYTHIAYALDENGSTGFSVSDNVGKTYIGMYVDDNIIDSNDPKKYKWNLIKGADGARGIQGPAGADGKTPYWHVAYANSSDGTVDFSVSDSANKRYIGQYTDYDAIDSSDPKKYRWTDMVGTVVVGTNNLIDGTKSFFGTDWFTSATLEDENLSNCPFTLKKWISGQKVSHAKDIMVEQGVTYTFSAYVKREVAGNLYFYLYDIADGFITSDTPRETIIKNVDSSLRRFEITFTPTKTGRIRPRFAMVSSEQGSFSSGGFMLVRGNKTGDWQESEADKASNLDSKADQELTQAQILALEERTAIARENAIAEAMQNTLSEVETKWKLWYDLNTIDEKQKVANDIAQLFDRTTEFKQLLGEASARFSFINNETLIGEEGVAIGDKGGKAKLFLSNDSISFVTNGVAQMTLTGDTLTIKNGLFTERIQIGNFVEEVYDRNPLFNVIRAIRNS</sequence>
<dbReference type="GO" id="GO:0004040">
    <property type="term" value="F:amidase activity"/>
    <property type="evidence" value="ECO:0007669"/>
    <property type="project" value="InterPro"/>
</dbReference>
<comment type="similarity">
    <text evidence="1">Belongs to the glycosyl hydrolase 73 family.</text>
</comment>
<proteinExistence type="inferred from homology"/>
<name>Q8E0W9_STRA5</name>
<dbReference type="Gene3D" id="3.90.1720.60">
    <property type="match status" value="1"/>
</dbReference>
<dbReference type="KEGG" id="sag:SAG0598"/>
<dbReference type="PATRIC" id="fig|208435.3.peg.595"/>
<dbReference type="STRING" id="208435.SAG0598"/>
<feature type="domain" description="Peptidase C51" evidence="3">
    <location>
        <begin position="447"/>
        <end position="599"/>
    </location>
</feature>
<dbReference type="Proteomes" id="UP000000821">
    <property type="component" value="Chromosome"/>
</dbReference>
<evidence type="ECO:0000259" key="3">
    <source>
        <dbReference type="PROSITE" id="PS50911"/>
    </source>
</evidence>
<dbReference type="InterPro" id="IPR002901">
    <property type="entry name" value="MGlyc_endo_b_GlcNAc-like_dom"/>
</dbReference>
<dbReference type="OrthoDB" id="2237640at2"/>
<dbReference type="InterPro" id="IPR007921">
    <property type="entry name" value="CHAP_dom"/>
</dbReference>
<dbReference type="SMART" id="SM00047">
    <property type="entry name" value="LYZ2"/>
    <property type="match status" value="1"/>
</dbReference>
<dbReference type="Pfam" id="PF05257">
    <property type="entry name" value="CHAP"/>
    <property type="match status" value="1"/>
</dbReference>
<evidence type="ECO:0000313" key="4">
    <source>
        <dbReference type="EMBL" id="AAM99497.1"/>
    </source>
</evidence>
<protein>
    <submittedName>
        <fullName evidence="4">Prophage LambdaSa1, N-acetylmuramoyl-L-alanine amidase, family 4</fullName>
    </submittedName>
</protein>
<accession>Q8E0W9</accession>
<feature type="region of interest" description="Disordered" evidence="2">
    <location>
        <begin position="883"/>
        <end position="920"/>
    </location>
</feature>
<reference evidence="4 5" key="1">
    <citation type="journal article" date="2002" name="Proc. Natl. Acad. Sci. U.S.A.">
        <title>Complete genome sequence and comparative genomic analysis of an emerging human pathogen, serotype V Streptococcus agalactiae.</title>
        <authorList>
            <person name="Tettelin H."/>
            <person name="Masignani V."/>
            <person name="Cieslewicz M.J."/>
            <person name="Eisen J.A."/>
            <person name="Peterson S."/>
            <person name="Wessels M.R."/>
            <person name="Paulsen I.T."/>
            <person name="Nelson K.E."/>
            <person name="Margarit I."/>
            <person name="Read T.D."/>
            <person name="Madoff L.C."/>
            <person name="Wolf A.M."/>
            <person name="Beanan M.J."/>
            <person name="Brinkac L.M."/>
            <person name="Daugherty S.C."/>
            <person name="DeBoy R.T."/>
            <person name="Durkin S."/>
            <person name="Kolonay J.F."/>
            <person name="Umayam L.A."/>
            <person name="Madupu R."/>
            <person name="Lewis M.R."/>
            <person name="Radune D."/>
            <person name="Fedorova N.B."/>
            <person name="Scanlan D."/>
            <person name="Khouri H."/>
            <person name="Mulligan S."/>
            <person name="Carty H.A."/>
            <person name="Cline R.T."/>
            <person name="Gill J."/>
            <person name="Scarselli M."/>
            <person name="Mora M."/>
            <person name="Iacobini E.T."/>
            <person name="Brettoni C."/>
            <person name="Galli G."/>
            <person name="Mariani M."/>
            <person name="Vegni F."/>
            <person name="Maione D."/>
            <person name="Rinaudo D."/>
            <person name="Rappuoli R."/>
            <person name="Telford J.L."/>
            <person name="Kasper D.L."/>
            <person name="Grandi G."/>
            <person name="Fraser C.M."/>
        </authorList>
    </citation>
    <scope>NUCLEOTIDE SEQUENCE [LARGE SCALE GENOMIC DNA]</scope>
    <source>
        <strain evidence="5">ATCC BAA-611 / 2603 V/R</strain>
    </source>
</reference>
<evidence type="ECO:0000256" key="1">
    <source>
        <dbReference type="ARBA" id="ARBA00010266"/>
    </source>
</evidence>